<protein>
    <submittedName>
        <fullName evidence="10">C2 domain-containing protein</fullName>
    </submittedName>
</protein>
<feature type="compositionally biased region" description="Polar residues" evidence="6">
    <location>
        <begin position="1322"/>
        <end position="1340"/>
    </location>
</feature>
<evidence type="ECO:0000256" key="4">
    <source>
        <dbReference type="ARBA" id="ARBA00023121"/>
    </source>
</evidence>
<proteinExistence type="predicted"/>
<evidence type="ECO:0000259" key="8">
    <source>
        <dbReference type="PROSITE" id="PS50004"/>
    </source>
</evidence>
<dbReference type="GO" id="GO:0006869">
    <property type="term" value="P:lipid transport"/>
    <property type="evidence" value="ECO:0007669"/>
    <property type="project" value="UniProtKB-KW"/>
</dbReference>
<gene>
    <name evidence="10" type="ORF">BCR43DRAFT_461016</name>
</gene>
<evidence type="ECO:0000313" key="10">
    <source>
        <dbReference type="EMBL" id="ORY93734.1"/>
    </source>
</evidence>
<feature type="region of interest" description="Disordered" evidence="6">
    <location>
        <begin position="883"/>
        <end position="933"/>
    </location>
</feature>
<name>A0A1X2H5K5_SYNRA</name>
<keyword evidence="4" id="KW-0446">Lipid-binding</keyword>
<feature type="compositionally biased region" description="Low complexity" evidence="6">
    <location>
        <begin position="31"/>
        <end position="41"/>
    </location>
</feature>
<organism evidence="10 11">
    <name type="scientific">Syncephalastrum racemosum</name>
    <name type="common">Filamentous fungus</name>
    <dbReference type="NCBI Taxonomy" id="13706"/>
    <lineage>
        <taxon>Eukaryota</taxon>
        <taxon>Fungi</taxon>
        <taxon>Fungi incertae sedis</taxon>
        <taxon>Mucoromycota</taxon>
        <taxon>Mucoromycotina</taxon>
        <taxon>Mucoromycetes</taxon>
        <taxon>Mucorales</taxon>
        <taxon>Syncephalastraceae</taxon>
        <taxon>Syncephalastrum</taxon>
    </lineage>
</organism>
<reference evidence="10 11" key="1">
    <citation type="submission" date="2016-07" db="EMBL/GenBank/DDBJ databases">
        <title>Pervasive Adenine N6-methylation of Active Genes in Fungi.</title>
        <authorList>
            <consortium name="DOE Joint Genome Institute"/>
            <person name="Mondo S.J."/>
            <person name="Dannebaum R.O."/>
            <person name="Kuo R.C."/>
            <person name="Labutti K."/>
            <person name="Haridas S."/>
            <person name="Kuo A."/>
            <person name="Salamov A."/>
            <person name="Ahrendt S.R."/>
            <person name="Lipzen A."/>
            <person name="Sullivan W."/>
            <person name="Andreopoulos W.B."/>
            <person name="Clum A."/>
            <person name="Lindquist E."/>
            <person name="Daum C."/>
            <person name="Ramamoorthy G.K."/>
            <person name="Gryganskyi A."/>
            <person name="Culley D."/>
            <person name="Magnuson J.K."/>
            <person name="James T.Y."/>
            <person name="O'Malley M.A."/>
            <person name="Stajich J.E."/>
            <person name="Spatafora J.W."/>
            <person name="Visel A."/>
            <person name="Grigoriev I.V."/>
        </authorList>
    </citation>
    <scope>NUCLEOTIDE SEQUENCE [LARGE SCALE GENOMIC DNA]</scope>
    <source>
        <strain evidence="10 11">NRRL 2496</strain>
    </source>
</reference>
<feature type="domain" description="C2" evidence="8">
    <location>
        <begin position="436"/>
        <end position="554"/>
    </location>
</feature>
<dbReference type="CDD" id="cd04044">
    <property type="entry name" value="C2A_Tricalbin-like"/>
    <property type="match status" value="1"/>
</dbReference>
<evidence type="ECO:0000313" key="11">
    <source>
        <dbReference type="Proteomes" id="UP000242180"/>
    </source>
</evidence>
<dbReference type="GO" id="GO:0008289">
    <property type="term" value="F:lipid binding"/>
    <property type="evidence" value="ECO:0007669"/>
    <property type="project" value="UniProtKB-KW"/>
</dbReference>
<feature type="compositionally biased region" description="Basic and acidic residues" evidence="6">
    <location>
        <begin position="894"/>
        <end position="933"/>
    </location>
</feature>
<dbReference type="InterPro" id="IPR017147">
    <property type="entry name" value="Tricalbin"/>
</dbReference>
<feature type="domain" description="SMP-LTD" evidence="9">
    <location>
        <begin position="232"/>
        <end position="437"/>
    </location>
</feature>
<dbReference type="InterPro" id="IPR035892">
    <property type="entry name" value="C2_domain_sf"/>
</dbReference>
<evidence type="ECO:0000256" key="3">
    <source>
        <dbReference type="ARBA" id="ARBA00023055"/>
    </source>
</evidence>
<dbReference type="Pfam" id="PF25669">
    <property type="entry name" value="SMP_MUG190-like"/>
    <property type="match status" value="1"/>
</dbReference>
<dbReference type="SMART" id="SM00239">
    <property type="entry name" value="C2"/>
    <property type="match status" value="5"/>
</dbReference>
<dbReference type="CDD" id="cd00030">
    <property type="entry name" value="C2"/>
    <property type="match status" value="1"/>
</dbReference>
<feature type="domain" description="C2" evidence="8">
    <location>
        <begin position="1072"/>
        <end position="1195"/>
    </location>
</feature>
<feature type="domain" description="C2" evidence="8">
    <location>
        <begin position="717"/>
        <end position="852"/>
    </location>
</feature>
<evidence type="ECO:0000256" key="6">
    <source>
        <dbReference type="SAM" id="MobiDB-lite"/>
    </source>
</evidence>
<dbReference type="Proteomes" id="UP000242180">
    <property type="component" value="Unassembled WGS sequence"/>
</dbReference>
<evidence type="ECO:0000259" key="9">
    <source>
        <dbReference type="PROSITE" id="PS51847"/>
    </source>
</evidence>
<dbReference type="GO" id="GO:0071944">
    <property type="term" value="C:cell periphery"/>
    <property type="evidence" value="ECO:0007669"/>
    <property type="project" value="UniProtKB-ARBA"/>
</dbReference>
<dbReference type="CDD" id="cd21678">
    <property type="entry name" value="SMP_TCB"/>
    <property type="match status" value="1"/>
</dbReference>
<evidence type="ECO:0000256" key="7">
    <source>
        <dbReference type="SAM" id="Phobius"/>
    </source>
</evidence>
<evidence type="ECO:0000256" key="2">
    <source>
        <dbReference type="ARBA" id="ARBA00022448"/>
    </source>
</evidence>
<dbReference type="GO" id="GO:0061817">
    <property type="term" value="P:endoplasmic reticulum-plasma membrane tethering"/>
    <property type="evidence" value="ECO:0007669"/>
    <property type="project" value="InterPro"/>
</dbReference>
<dbReference type="PIRSF" id="PIRSF037232">
    <property type="entry name" value="Tricalbin"/>
    <property type="match status" value="1"/>
</dbReference>
<feature type="domain" description="C2" evidence="8">
    <location>
        <begin position="579"/>
        <end position="713"/>
    </location>
</feature>
<dbReference type="STRING" id="13706.A0A1X2H5K5"/>
<dbReference type="SUPFAM" id="SSF49562">
    <property type="entry name" value="C2 domain (Calcium/lipid-binding domain, CaLB)"/>
    <property type="match status" value="5"/>
</dbReference>
<dbReference type="InterPro" id="IPR056910">
    <property type="entry name" value="TCB1-3_C2"/>
</dbReference>
<keyword evidence="11" id="KW-1185">Reference proteome</keyword>
<dbReference type="InParanoid" id="A0A1X2H5K5"/>
<keyword evidence="7" id="KW-1133">Transmembrane helix</keyword>
<dbReference type="InterPro" id="IPR037761">
    <property type="entry name" value="C2A_Tricalbin"/>
</dbReference>
<feature type="compositionally biased region" description="Polar residues" evidence="6">
    <location>
        <begin position="44"/>
        <end position="63"/>
    </location>
</feature>
<dbReference type="PROSITE" id="PS50004">
    <property type="entry name" value="C2"/>
    <property type="match status" value="5"/>
</dbReference>
<dbReference type="EMBL" id="MCGN01000008">
    <property type="protein sequence ID" value="ORY93734.1"/>
    <property type="molecule type" value="Genomic_DNA"/>
</dbReference>
<dbReference type="InterPro" id="IPR031468">
    <property type="entry name" value="SMP_LBD"/>
</dbReference>
<dbReference type="PROSITE" id="PS51847">
    <property type="entry name" value="SMP"/>
    <property type="match status" value="1"/>
</dbReference>
<dbReference type="InterPro" id="IPR000008">
    <property type="entry name" value="C2_dom"/>
</dbReference>
<dbReference type="OrthoDB" id="1029639at2759"/>
<evidence type="ECO:0000256" key="1">
    <source>
        <dbReference type="ARBA" id="ARBA00004370"/>
    </source>
</evidence>
<feature type="compositionally biased region" description="Basic and acidic residues" evidence="6">
    <location>
        <begin position="14"/>
        <end position="26"/>
    </location>
</feature>
<dbReference type="GO" id="GO:0016020">
    <property type="term" value="C:membrane"/>
    <property type="evidence" value="ECO:0007669"/>
    <property type="project" value="UniProtKB-SubCell"/>
</dbReference>
<dbReference type="Gene3D" id="2.60.40.150">
    <property type="entry name" value="C2 domain"/>
    <property type="match status" value="5"/>
</dbReference>
<accession>A0A1X2H5K5</accession>
<dbReference type="Pfam" id="PF24920">
    <property type="entry name" value="C2_TCB1"/>
    <property type="match status" value="1"/>
</dbReference>
<dbReference type="PANTHER" id="PTHR46980">
    <property type="entry name" value="TRICALBIN-1-RELATED"/>
    <property type="match status" value="1"/>
</dbReference>
<comment type="caution">
    <text evidence="10">The sequence shown here is derived from an EMBL/GenBank/DDBJ whole genome shotgun (WGS) entry which is preliminary data.</text>
</comment>
<feature type="region of interest" description="Disordered" evidence="6">
    <location>
        <begin position="1283"/>
        <end position="1340"/>
    </location>
</feature>
<feature type="region of interest" description="Disordered" evidence="6">
    <location>
        <begin position="1"/>
        <end position="98"/>
    </location>
</feature>
<feature type="domain" description="C2" evidence="8">
    <location>
        <begin position="1323"/>
        <end position="1440"/>
    </location>
</feature>
<evidence type="ECO:0000256" key="5">
    <source>
        <dbReference type="ARBA" id="ARBA00023136"/>
    </source>
</evidence>
<dbReference type="FunCoup" id="A0A1X2H5K5">
    <property type="interactions" value="35"/>
</dbReference>
<sequence>MTETSQPSPPQSVEEEKRQDLAKAAEDLSPAQKQARAAEAAPSTGLSEAVKQQSQLPTDIGTTNKDDVAAAIASASQKPVAPPATPTPSKKEDNKKSVPGSFTNVGWTAFSKLPNPGDEQALEELAKDRTPEQLADLYKGTRPDTAHDSLSNDVLATYLKENYYGEWYHNTAAMFFAVFFTWLLTRLGGGLLVCFIVGAFLATYYQTSIRRLRRNVRDDIHRELMMNKLETDIESADWINHFVSRFWLIYEPVLSAQIIGIADAILIESTPSFLDSIRLSTFTLGTKPFKIEGIKTYPRTEPNVVCMDWKVSFVPNDLLDLTHRDLQSKVNPKIVLTIRVGKGMIGAGMPVLLEDLAFSGNLRLKFKLFNEFPHVKTVEASFLDKPQFDYSLKPVGGETFGFDINNIPGLQTFVQEQVHATLGPMMYAPNVYTVDVAGMMAGTTDLTSANGILAITIYSASNLKAADLFGSLDPYITFHIGNVQNAEQGRTSAFEDTSNPKWDETHFILLNNLHDTLFLQVMDRNSGRKDAAVGAANFDLKQVEESNNAVEGLNLTVMRGGKPVGEIKCDMRYFPVSKPDKKEDGTIVPPAESNSGILRFTVHECKQLNGDGKRSSGINLPVPIIGSKEDINAYAVIKINGQERLKTKAFKRSFNPRWDKFVEVFVADKSKLDLGVNIMNSNDFTDDDTLARWRMSLLDFEDQHMRQGMDWWNLKDCPGQIHLSAMWKPVVMTGFAEGLGHGSYRPPIGTVRIHFHRAKDLKNVEAMTGGKSDPYVRVMSGMQVRGQSDWIPDNLDPEWDTVLYVPVHSIREDLIFEVMDYNDIQKDKTLGLCDFLLKDIVKESKTPEGQTFYEPLDAIENRWIELSNNERKKGKGSLQITASFIPTLELPQPPKKEEENAEGGETKEEEKTEEETKTQEEEQEPLPEKDLHNEVVKMTPDRRKVDLLAYESGILQVTVYQAKLPERQKVTADILLDSNDPQYRTVQLKGLDLPFNETGDAFVREMDFSKVIVRIKAVKESDKDDSYVGFWTASVRDIVRKLMERTPEENAEGEVFKLIECDGGTIHLGFGFIPAVNFKLDPKESLENQGNLTVTPIRAKDLKVADRSGMSDPFVVFHVDGVKVHKTEVYKKDLNPTFKDEVFTVPVKTRVGAKLTAEVYDWDQIGKDTLLGRAETTFDGNIVESFAAKDVELALEGGGTLRLRLLWQPQLLLRKRTGTSLLGSTTRIFTHAPGAAFGVGKTFAGDVVGAGFGAGGKVFNSGGKIVGGGVSALGSGIRGIGRLGRKDKSSDASSDASCGGVIPPQPQPSQSSTINSEHRTSVDSTQPRSSTATEGNGAGQATVNVTLVGARNLKAMDKSGTSDPYVRVRVGSKVLLKTKHIKKTLAPEWNESFSTRVHNRAGVLDILVKDHNTLNDVDIGGCNVDVFQVLGSQSSYDGWVPLEPRGTGEVHVRVDLLPDSDNGSNGRGGLLGKII</sequence>
<keyword evidence="3" id="KW-0445">Lipid transport</keyword>
<feature type="transmembrane region" description="Helical" evidence="7">
    <location>
        <begin position="190"/>
        <end position="207"/>
    </location>
</feature>
<comment type="subcellular location">
    <subcellularLocation>
        <location evidence="1">Membrane</location>
    </subcellularLocation>
</comment>
<dbReference type="Pfam" id="PF00168">
    <property type="entry name" value="C2"/>
    <property type="match status" value="5"/>
</dbReference>
<dbReference type="OMA" id="HETIKIN"/>
<dbReference type="PANTHER" id="PTHR46980:SF2">
    <property type="entry name" value="TRICALBIN-1-RELATED"/>
    <property type="match status" value="1"/>
</dbReference>
<keyword evidence="5 7" id="KW-0472">Membrane</keyword>
<keyword evidence="7" id="KW-0812">Transmembrane</keyword>
<keyword evidence="2" id="KW-0813">Transport</keyword>
<dbReference type="InterPro" id="IPR052455">
    <property type="entry name" value="Tricalbin_domain"/>
</dbReference>